<evidence type="ECO:0000256" key="3">
    <source>
        <dbReference type="SAM" id="SignalP"/>
    </source>
</evidence>
<dbReference type="PROSITE" id="PS51257">
    <property type="entry name" value="PROKAR_LIPOPROTEIN"/>
    <property type="match status" value="1"/>
</dbReference>
<dbReference type="InterPro" id="IPR025645">
    <property type="entry name" value="DUF4349"/>
</dbReference>
<dbReference type="RefSeq" id="WP_330195109.1">
    <property type="nucleotide sequence ID" value="NZ_JAZDRO010000001.1"/>
</dbReference>
<evidence type="ECO:0000256" key="1">
    <source>
        <dbReference type="SAM" id="Coils"/>
    </source>
</evidence>
<feature type="chain" id="PRO_5046788714" evidence="3">
    <location>
        <begin position="18"/>
        <end position="311"/>
    </location>
</feature>
<feature type="transmembrane region" description="Helical" evidence="2">
    <location>
        <begin position="268"/>
        <end position="294"/>
    </location>
</feature>
<reference evidence="5 6" key="1">
    <citation type="submission" date="2024-01" db="EMBL/GenBank/DDBJ databases">
        <title>Hyphobacterium bacterium isolated from marine sediment.</title>
        <authorList>
            <person name="Zhao S."/>
        </authorList>
    </citation>
    <scope>NUCLEOTIDE SEQUENCE [LARGE SCALE GENOMIC DNA]</scope>
    <source>
        <strain evidence="5 6">Y60-23</strain>
    </source>
</reference>
<feature type="domain" description="DUF4349" evidence="4">
    <location>
        <begin position="77"/>
        <end position="294"/>
    </location>
</feature>
<evidence type="ECO:0000256" key="2">
    <source>
        <dbReference type="SAM" id="Phobius"/>
    </source>
</evidence>
<keyword evidence="3" id="KW-0732">Signal</keyword>
<evidence type="ECO:0000313" key="5">
    <source>
        <dbReference type="EMBL" id="MEE2565574.1"/>
    </source>
</evidence>
<gene>
    <name evidence="5" type="ORF">V0U35_02680</name>
</gene>
<keyword evidence="2" id="KW-1133">Transmembrane helix</keyword>
<keyword evidence="2" id="KW-0812">Transmembrane</keyword>
<dbReference type="Proteomes" id="UP001310692">
    <property type="component" value="Unassembled WGS sequence"/>
</dbReference>
<sequence length="311" mass="33436">MKSFWMTAVLGAALLLAACDGGPADRTEQAPAPALGGYMADMPEEDGSIVVTGSRAQRAAEPGGDAMAGAPALQQFIAYTYDFQMQYGSTAVEPAMDAHREACMTAGPDVCQVVSSSSFSRNETHAQARLQIRAAPDWLEAFLGNLERDVEESGGEIVSSNMSSTDLSRPILDAEARLNAQRALRDRLTALLERDDADLADLVALERELARVQGGIESIESNLRNLRARVTMSTVDLAYSSRVTVTGDGAVNPVTAALRDVVRNFSRALGSVITFVAMAAPWLILIIPALWLLGRWRRRVNARKRAEKAAG</sequence>
<protein>
    <submittedName>
        <fullName evidence="5">DUF4349 domain-containing protein</fullName>
    </submittedName>
</protein>
<evidence type="ECO:0000259" key="4">
    <source>
        <dbReference type="Pfam" id="PF14257"/>
    </source>
</evidence>
<dbReference type="EMBL" id="JAZDRO010000001">
    <property type="protein sequence ID" value="MEE2565574.1"/>
    <property type="molecule type" value="Genomic_DNA"/>
</dbReference>
<organism evidence="5 6">
    <name type="scientific">Hyphobacterium marinum</name>
    <dbReference type="NCBI Taxonomy" id="3116574"/>
    <lineage>
        <taxon>Bacteria</taxon>
        <taxon>Pseudomonadati</taxon>
        <taxon>Pseudomonadota</taxon>
        <taxon>Alphaproteobacteria</taxon>
        <taxon>Maricaulales</taxon>
        <taxon>Maricaulaceae</taxon>
        <taxon>Hyphobacterium</taxon>
    </lineage>
</organism>
<keyword evidence="2" id="KW-0472">Membrane</keyword>
<feature type="coiled-coil region" evidence="1">
    <location>
        <begin position="202"/>
        <end position="229"/>
    </location>
</feature>
<proteinExistence type="predicted"/>
<evidence type="ECO:0000313" key="6">
    <source>
        <dbReference type="Proteomes" id="UP001310692"/>
    </source>
</evidence>
<dbReference type="Pfam" id="PF14257">
    <property type="entry name" value="DUF4349"/>
    <property type="match status" value="1"/>
</dbReference>
<comment type="caution">
    <text evidence="5">The sequence shown here is derived from an EMBL/GenBank/DDBJ whole genome shotgun (WGS) entry which is preliminary data.</text>
</comment>
<name>A0ABU7LVI1_9PROT</name>
<keyword evidence="6" id="KW-1185">Reference proteome</keyword>
<accession>A0ABU7LVI1</accession>
<feature type="signal peptide" evidence="3">
    <location>
        <begin position="1"/>
        <end position="17"/>
    </location>
</feature>
<keyword evidence="1" id="KW-0175">Coiled coil</keyword>